<dbReference type="GO" id="GO:0019878">
    <property type="term" value="P:lysine biosynthetic process via aminoadipic acid"/>
    <property type="evidence" value="ECO:0007669"/>
    <property type="project" value="TreeGrafter"/>
</dbReference>
<protein>
    <submittedName>
        <fullName evidence="5">4'-phosphopantetheinyl transferase superfamily protein</fullName>
    </submittedName>
</protein>
<dbReference type="Proteomes" id="UP000293142">
    <property type="component" value="Unassembled WGS sequence"/>
</dbReference>
<dbReference type="GO" id="GO:0005829">
    <property type="term" value="C:cytosol"/>
    <property type="evidence" value="ECO:0007669"/>
    <property type="project" value="TreeGrafter"/>
</dbReference>
<comment type="similarity">
    <text evidence="1">Belongs to the P-Pant transferase superfamily. Gsp/Sfp/HetI/AcpT family.</text>
</comment>
<feature type="domain" description="4'-phosphopantetheinyl transferase N-terminal" evidence="4">
    <location>
        <begin position="18"/>
        <end position="97"/>
    </location>
</feature>
<dbReference type="AlphaFoldDB" id="A0A4Q9DLN8"/>
<evidence type="ECO:0000259" key="4">
    <source>
        <dbReference type="Pfam" id="PF22624"/>
    </source>
</evidence>
<feature type="domain" description="4'-phosphopantetheinyl transferase" evidence="3">
    <location>
        <begin position="102"/>
        <end position="164"/>
    </location>
</feature>
<dbReference type="PANTHER" id="PTHR12215">
    <property type="entry name" value="PHOSPHOPANTETHEINE TRANSFERASE"/>
    <property type="match status" value="1"/>
</dbReference>
<accession>A0A4Q9DLN8</accession>
<dbReference type="InterPro" id="IPR055066">
    <property type="entry name" value="AASDHPPT_N"/>
</dbReference>
<evidence type="ECO:0000313" key="5">
    <source>
        <dbReference type="EMBL" id="TBL76115.1"/>
    </source>
</evidence>
<evidence type="ECO:0000259" key="3">
    <source>
        <dbReference type="Pfam" id="PF01648"/>
    </source>
</evidence>
<evidence type="ECO:0000256" key="2">
    <source>
        <dbReference type="ARBA" id="ARBA00022679"/>
    </source>
</evidence>
<dbReference type="RefSeq" id="WP_131015460.1">
    <property type="nucleotide sequence ID" value="NZ_SIRE01000015.1"/>
</dbReference>
<name>A0A4Q9DLN8_9BACL</name>
<dbReference type="GO" id="GO:0000287">
    <property type="term" value="F:magnesium ion binding"/>
    <property type="evidence" value="ECO:0007669"/>
    <property type="project" value="InterPro"/>
</dbReference>
<evidence type="ECO:0000256" key="1">
    <source>
        <dbReference type="ARBA" id="ARBA00010990"/>
    </source>
</evidence>
<organism evidence="5 6">
    <name type="scientific">Paenibacillus thalictri</name>
    <dbReference type="NCBI Taxonomy" id="2527873"/>
    <lineage>
        <taxon>Bacteria</taxon>
        <taxon>Bacillati</taxon>
        <taxon>Bacillota</taxon>
        <taxon>Bacilli</taxon>
        <taxon>Bacillales</taxon>
        <taxon>Paenibacillaceae</taxon>
        <taxon>Paenibacillus</taxon>
    </lineage>
</organism>
<keyword evidence="2 5" id="KW-0808">Transferase</keyword>
<dbReference type="SUPFAM" id="SSF56214">
    <property type="entry name" value="4'-phosphopantetheinyl transferase"/>
    <property type="match status" value="2"/>
</dbReference>
<proteinExistence type="inferred from homology"/>
<dbReference type="EMBL" id="SIRE01000015">
    <property type="protein sequence ID" value="TBL76115.1"/>
    <property type="molecule type" value="Genomic_DNA"/>
</dbReference>
<gene>
    <name evidence="5" type="ORF">EYB31_21465</name>
</gene>
<dbReference type="InterPro" id="IPR008278">
    <property type="entry name" value="4-PPantetheinyl_Trfase_dom"/>
</dbReference>
<dbReference type="InterPro" id="IPR037143">
    <property type="entry name" value="4-PPantetheinyl_Trfase_dom_sf"/>
</dbReference>
<reference evidence="5 6" key="1">
    <citation type="submission" date="2019-02" db="EMBL/GenBank/DDBJ databases">
        <title>Paenibacillus sp. nov., isolated from surface-sterilized tissue of Thalictrum simplex L.</title>
        <authorList>
            <person name="Tuo L."/>
        </authorList>
    </citation>
    <scope>NUCLEOTIDE SEQUENCE [LARGE SCALE GENOMIC DNA]</scope>
    <source>
        <strain evidence="5 6">N2SHLJ1</strain>
    </source>
</reference>
<dbReference type="Pfam" id="PF22624">
    <property type="entry name" value="AASDHPPT_N"/>
    <property type="match status" value="1"/>
</dbReference>
<evidence type="ECO:0000313" key="6">
    <source>
        <dbReference type="Proteomes" id="UP000293142"/>
    </source>
</evidence>
<dbReference type="GO" id="GO:0008897">
    <property type="term" value="F:holo-[acyl-carrier-protein] synthase activity"/>
    <property type="evidence" value="ECO:0007669"/>
    <property type="project" value="InterPro"/>
</dbReference>
<comment type="caution">
    <text evidence="5">The sequence shown here is derived from an EMBL/GenBank/DDBJ whole genome shotgun (WGS) entry which is preliminary data.</text>
</comment>
<dbReference type="PANTHER" id="PTHR12215:SF10">
    <property type="entry name" value="L-AMINOADIPATE-SEMIALDEHYDE DEHYDROGENASE-PHOSPHOPANTETHEINYL TRANSFERASE"/>
    <property type="match status" value="1"/>
</dbReference>
<dbReference type="Pfam" id="PF01648">
    <property type="entry name" value="ACPS"/>
    <property type="match status" value="1"/>
</dbReference>
<dbReference type="OrthoDB" id="9808281at2"/>
<sequence length="226" mass="25790">MKLALLTLPAELAAYREQLLACIDSDKRRRLLRYRHQEDRDRSMLADIFIRYTVMRAFGLRNRDIAFQIGEWGKPALQLPVPFHFNCSHAGIYVAAAIAEEPVGCDIEIVERADLGVARLVFTTDECRSLLEREGFERDREFYRLWTRKESYVKATGKGIGESLPSYGVLGDRVSGDEAWAVRSYNVEPDVQIAVCCASRNFPERVEKVDTLPMLRAFLQLVAKEG</sequence>
<keyword evidence="6" id="KW-1185">Reference proteome</keyword>
<dbReference type="InterPro" id="IPR050559">
    <property type="entry name" value="P-Pant_transferase_sf"/>
</dbReference>
<dbReference type="Gene3D" id="3.90.470.20">
    <property type="entry name" value="4'-phosphopantetheinyl transferase domain"/>
    <property type="match status" value="2"/>
</dbReference>